<dbReference type="PANTHER" id="PTHR10534:SF2">
    <property type="entry name" value="PYRIDOXAL KINASE"/>
    <property type="match status" value="1"/>
</dbReference>
<dbReference type="SUPFAM" id="SSF53613">
    <property type="entry name" value="Ribokinase-like"/>
    <property type="match status" value="1"/>
</dbReference>
<dbReference type="PANTHER" id="PTHR10534">
    <property type="entry name" value="PYRIDOXAL KINASE"/>
    <property type="match status" value="1"/>
</dbReference>
<name>A0A5N5DJH1_9PEZI</name>
<sequence>MSREPSIPETRVLAIASHVVHGYVGNKMATFIMQALGCEVSAINTVHYSNHTAYRQVKGRKTTADEILELYEGLKQSDLNNFDVLLSGYMPSAEAVQAVGKIGRDLRFNASVKPGSFFWVLDPVMGDQGRCYVPEDEIPQYKTLLREADLILPNQFEAELLSDTKITNLTTLATAIQRLHSTYHIPHIIITSLRLSPDDDHTILPPSTDNPTHLTVVGSTATSAHAPRLFRLDAPAFPHFFSGTGDMFAALTVARLREACAQAGTLGQPSWRSADDVRPAELPLARATEKVLESMHVVLGKTAAACEEEMARLDEEEGRMQSVPDGGDAEAARERTFKRHLRCMRASEVRVVRNVGDLLLLGDGSDRDKFVAREVLVDGWDVEAGKPKPDQLGVTDLGVGASAGAVQVETA</sequence>
<keyword evidence="3" id="KW-0808">Transferase</keyword>
<protein>
    <recommendedName>
        <fullName evidence="2">pyridoxal kinase</fullName>
        <ecNumber evidence="2">2.7.1.35</ecNumber>
    </recommendedName>
</protein>
<dbReference type="InterPro" id="IPR004625">
    <property type="entry name" value="PyrdxlKinase"/>
</dbReference>
<dbReference type="Pfam" id="PF08543">
    <property type="entry name" value="Phos_pyr_kin"/>
    <property type="match status" value="1"/>
</dbReference>
<evidence type="ECO:0000256" key="2">
    <source>
        <dbReference type="ARBA" id="ARBA00012104"/>
    </source>
</evidence>
<evidence type="ECO:0000259" key="7">
    <source>
        <dbReference type="Pfam" id="PF08543"/>
    </source>
</evidence>
<evidence type="ECO:0000256" key="3">
    <source>
        <dbReference type="ARBA" id="ARBA00022679"/>
    </source>
</evidence>
<dbReference type="Gene3D" id="3.40.1190.20">
    <property type="match status" value="1"/>
</dbReference>
<dbReference type="EC" id="2.7.1.35" evidence="2"/>
<dbReference type="AlphaFoldDB" id="A0A5N5DJH1"/>
<accession>A0A5N5DJH1</accession>
<keyword evidence="9" id="KW-1185">Reference proteome</keyword>
<dbReference type="InterPro" id="IPR029056">
    <property type="entry name" value="Ribokinase-like"/>
</dbReference>
<dbReference type="GO" id="GO:0005524">
    <property type="term" value="F:ATP binding"/>
    <property type="evidence" value="ECO:0007669"/>
    <property type="project" value="UniProtKB-KW"/>
</dbReference>
<reference evidence="8 9" key="1">
    <citation type="journal article" date="2019" name="Sci. Rep.">
        <title>A multi-omics analysis of the grapevine pathogen Lasiodiplodia theobromae reveals that temperature affects the expression of virulence- and pathogenicity-related genes.</title>
        <authorList>
            <person name="Felix C."/>
            <person name="Meneses R."/>
            <person name="Goncalves M.F.M."/>
            <person name="Tilleman L."/>
            <person name="Duarte A.S."/>
            <person name="Jorrin-Novo J.V."/>
            <person name="Van de Peer Y."/>
            <person name="Deforce D."/>
            <person name="Van Nieuwerburgh F."/>
            <person name="Esteves A.C."/>
            <person name="Alves A."/>
        </authorList>
    </citation>
    <scope>NUCLEOTIDE SEQUENCE [LARGE SCALE GENOMIC DNA]</scope>
    <source>
        <strain evidence="8 9">LA-SOL3</strain>
    </source>
</reference>
<comment type="caution">
    <text evidence="8">The sequence shown here is derived from an EMBL/GenBank/DDBJ whole genome shotgun (WGS) entry which is preliminary data.</text>
</comment>
<dbReference type="InterPro" id="IPR013749">
    <property type="entry name" value="PM/HMP-P_kinase-1"/>
</dbReference>
<dbReference type="CDD" id="cd01173">
    <property type="entry name" value="pyridoxal_pyridoxamine_kinase"/>
    <property type="match status" value="1"/>
</dbReference>
<organism evidence="8 9">
    <name type="scientific">Lasiodiplodia theobromae</name>
    <dbReference type="NCBI Taxonomy" id="45133"/>
    <lineage>
        <taxon>Eukaryota</taxon>
        <taxon>Fungi</taxon>
        <taxon>Dikarya</taxon>
        <taxon>Ascomycota</taxon>
        <taxon>Pezizomycotina</taxon>
        <taxon>Dothideomycetes</taxon>
        <taxon>Dothideomycetes incertae sedis</taxon>
        <taxon>Botryosphaeriales</taxon>
        <taxon>Botryosphaeriaceae</taxon>
        <taxon>Lasiodiplodia</taxon>
    </lineage>
</organism>
<evidence type="ECO:0000256" key="4">
    <source>
        <dbReference type="ARBA" id="ARBA00022741"/>
    </source>
</evidence>
<dbReference type="OrthoDB" id="2104723at2759"/>
<evidence type="ECO:0000256" key="5">
    <source>
        <dbReference type="ARBA" id="ARBA00022777"/>
    </source>
</evidence>
<keyword evidence="5 8" id="KW-0418">Kinase</keyword>
<keyword evidence="4" id="KW-0547">Nucleotide-binding</keyword>
<evidence type="ECO:0000256" key="6">
    <source>
        <dbReference type="ARBA" id="ARBA00022840"/>
    </source>
</evidence>
<proteinExistence type="inferred from homology"/>
<dbReference type="GO" id="GO:0008478">
    <property type="term" value="F:pyridoxal kinase activity"/>
    <property type="evidence" value="ECO:0007669"/>
    <property type="project" value="UniProtKB-EC"/>
</dbReference>
<feature type="domain" description="Pyridoxamine kinase/Phosphomethylpyrimidine kinase" evidence="7">
    <location>
        <begin position="118"/>
        <end position="207"/>
    </location>
</feature>
<dbReference type="NCBIfam" id="TIGR00687">
    <property type="entry name" value="pyridox_kin"/>
    <property type="match status" value="1"/>
</dbReference>
<gene>
    <name evidence="8" type="ORF">DBV05_g3479</name>
</gene>
<evidence type="ECO:0000313" key="9">
    <source>
        <dbReference type="Proteomes" id="UP000325902"/>
    </source>
</evidence>
<evidence type="ECO:0000256" key="1">
    <source>
        <dbReference type="ARBA" id="ARBA00008805"/>
    </source>
</evidence>
<dbReference type="GO" id="GO:0005829">
    <property type="term" value="C:cytosol"/>
    <property type="evidence" value="ECO:0007669"/>
    <property type="project" value="TreeGrafter"/>
</dbReference>
<dbReference type="Proteomes" id="UP000325902">
    <property type="component" value="Unassembled WGS sequence"/>
</dbReference>
<dbReference type="EMBL" id="VCHE01000015">
    <property type="protein sequence ID" value="KAB2577720.1"/>
    <property type="molecule type" value="Genomic_DNA"/>
</dbReference>
<dbReference type="GO" id="GO:0009443">
    <property type="term" value="P:pyridoxal 5'-phosphate salvage"/>
    <property type="evidence" value="ECO:0007669"/>
    <property type="project" value="InterPro"/>
</dbReference>
<comment type="similarity">
    <text evidence="1">Belongs to the pyridoxine kinase family.</text>
</comment>
<keyword evidence="6" id="KW-0067">ATP-binding</keyword>
<evidence type="ECO:0000313" key="8">
    <source>
        <dbReference type="EMBL" id="KAB2577720.1"/>
    </source>
</evidence>